<dbReference type="AlphaFoldDB" id="A0AA86RUU6"/>
<dbReference type="Proteomes" id="UP001189624">
    <property type="component" value="Chromosome 2"/>
</dbReference>
<dbReference type="EMBL" id="OY731399">
    <property type="protein sequence ID" value="CAJ1931262.1"/>
    <property type="molecule type" value="Genomic_DNA"/>
</dbReference>
<gene>
    <name evidence="2" type="ORF">AYBTSS11_LOCUS5156</name>
</gene>
<evidence type="ECO:0000313" key="3">
    <source>
        <dbReference type="Proteomes" id="UP001189624"/>
    </source>
</evidence>
<sequence length="178" mass="20238">MNDRNPNLIRHVSGEASEESVSDEASDPGLWSSFGEKNVSEERFCVRVHGRIEFINSVGTRTRVMIREAVRDGLELESGVDLRKSLEVTETVEAVVDEVGVDEGDVKATESQKLCELQHGVDVAFHWTREEDNMVSTSFLFFFRHPLLCLYLLFRRLWEGIPSFFKHKSLCLSITDTG</sequence>
<protein>
    <submittedName>
        <fullName evidence="2">Uncharacterized protein</fullName>
    </submittedName>
</protein>
<name>A0AA86RUU6_9FABA</name>
<feature type="region of interest" description="Disordered" evidence="1">
    <location>
        <begin position="1"/>
        <end position="28"/>
    </location>
</feature>
<keyword evidence="3" id="KW-1185">Reference proteome</keyword>
<evidence type="ECO:0000256" key="1">
    <source>
        <dbReference type="SAM" id="MobiDB-lite"/>
    </source>
</evidence>
<accession>A0AA86RUU6</accession>
<reference evidence="2" key="1">
    <citation type="submission" date="2023-10" db="EMBL/GenBank/DDBJ databases">
        <authorList>
            <person name="Domelevo Entfellner J.-B."/>
        </authorList>
    </citation>
    <scope>NUCLEOTIDE SEQUENCE</scope>
</reference>
<proteinExistence type="predicted"/>
<dbReference type="Gramene" id="rna-AYBTSS11_LOCUS5156">
    <property type="protein sequence ID" value="CAJ1931262.1"/>
    <property type="gene ID" value="gene-AYBTSS11_LOCUS5156"/>
</dbReference>
<evidence type="ECO:0000313" key="2">
    <source>
        <dbReference type="EMBL" id="CAJ1931262.1"/>
    </source>
</evidence>
<organism evidence="2 3">
    <name type="scientific">Sphenostylis stenocarpa</name>
    <dbReference type="NCBI Taxonomy" id="92480"/>
    <lineage>
        <taxon>Eukaryota</taxon>
        <taxon>Viridiplantae</taxon>
        <taxon>Streptophyta</taxon>
        <taxon>Embryophyta</taxon>
        <taxon>Tracheophyta</taxon>
        <taxon>Spermatophyta</taxon>
        <taxon>Magnoliopsida</taxon>
        <taxon>eudicotyledons</taxon>
        <taxon>Gunneridae</taxon>
        <taxon>Pentapetalae</taxon>
        <taxon>rosids</taxon>
        <taxon>fabids</taxon>
        <taxon>Fabales</taxon>
        <taxon>Fabaceae</taxon>
        <taxon>Papilionoideae</taxon>
        <taxon>50 kb inversion clade</taxon>
        <taxon>NPAAA clade</taxon>
        <taxon>indigoferoid/millettioid clade</taxon>
        <taxon>Phaseoleae</taxon>
        <taxon>Sphenostylis</taxon>
    </lineage>
</organism>
<feature type="compositionally biased region" description="Acidic residues" evidence="1">
    <location>
        <begin position="16"/>
        <end position="26"/>
    </location>
</feature>